<dbReference type="Gene3D" id="2.60.40.680">
    <property type="match status" value="1"/>
</dbReference>
<dbReference type="RefSeq" id="WP_332900490.1">
    <property type="nucleotide sequence ID" value="NZ_JBAGLP010000095.1"/>
</dbReference>
<proteinExistence type="predicted"/>
<keyword evidence="4" id="KW-1185">Reference proteome</keyword>
<dbReference type="SUPFAM" id="SSF49384">
    <property type="entry name" value="Carbohydrate-binding domain"/>
    <property type="match status" value="1"/>
</dbReference>
<dbReference type="EMBL" id="JBAGLP010000095">
    <property type="protein sequence ID" value="MEG3613585.1"/>
    <property type="molecule type" value="Genomic_DNA"/>
</dbReference>
<dbReference type="CDD" id="cd08547">
    <property type="entry name" value="Type_II_cohesin"/>
    <property type="match status" value="1"/>
</dbReference>
<dbReference type="InterPro" id="IPR002102">
    <property type="entry name" value="Cohesin_dom"/>
</dbReference>
<reference evidence="3" key="2">
    <citation type="submission" date="2024-02" db="EMBL/GenBank/DDBJ databases">
        <authorList>
            <person name="Prathaban M."/>
            <person name="Mythili R."/>
            <person name="Sharmila Devi N."/>
            <person name="Sobanaa M."/>
            <person name="Prathiviraj R."/>
            <person name="Selvin J."/>
        </authorList>
    </citation>
    <scope>NUCLEOTIDE SEQUENCE</scope>
    <source>
        <strain evidence="3">MP1014</strain>
    </source>
</reference>
<feature type="chain" id="PRO_5047260184" evidence="1">
    <location>
        <begin position="35"/>
        <end position="173"/>
    </location>
</feature>
<sequence length="173" mass="17384">MPTTPARTRRTRLLAGAGVLGLALCAGGAAVATADDADPSFAVEVSDPAPSPGDTVEVTVTASDVVDLYAYELTLEYDRSDLTYVAGSATTPEGGYSDTSAGRGSLEVVHTRLGTSPAPSGDLELVTVTFRTHGPGEAGVDLASAVTVTTDRETTVVDDAAAATLTVATPGRG</sequence>
<name>A0ABU7Z2E6_9MICO</name>
<dbReference type="InterPro" id="IPR008965">
    <property type="entry name" value="CBM2/CBM3_carb-bd_dom_sf"/>
</dbReference>
<evidence type="ECO:0000313" key="3">
    <source>
        <dbReference type="EMBL" id="MEG3613585.1"/>
    </source>
</evidence>
<comment type="caution">
    <text evidence="3">The sequence shown here is derived from an EMBL/GenBank/DDBJ whole genome shotgun (WGS) entry which is preliminary data.</text>
</comment>
<protein>
    <submittedName>
        <fullName evidence="3">Cohesin domain-containing protein</fullName>
    </submittedName>
</protein>
<keyword evidence="1" id="KW-0732">Signal</keyword>
<evidence type="ECO:0000313" key="4">
    <source>
        <dbReference type="Proteomes" id="UP001310387"/>
    </source>
</evidence>
<gene>
    <name evidence="3" type="ORF">V5O49_00450</name>
</gene>
<feature type="signal peptide" evidence="1">
    <location>
        <begin position="1"/>
        <end position="34"/>
    </location>
</feature>
<dbReference type="Proteomes" id="UP001310387">
    <property type="component" value="Unassembled WGS sequence"/>
</dbReference>
<evidence type="ECO:0000259" key="2">
    <source>
        <dbReference type="Pfam" id="PF00963"/>
    </source>
</evidence>
<organism evidence="3 4">
    <name type="scientific">Isoptericola haloaureus</name>
    <dbReference type="NCBI Taxonomy" id="1542902"/>
    <lineage>
        <taxon>Bacteria</taxon>
        <taxon>Bacillati</taxon>
        <taxon>Actinomycetota</taxon>
        <taxon>Actinomycetes</taxon>
        <taxon>Micrococcales</taxon>
        <taxon>Promicromonosporaceae</taxon>
        <taxon>Isoptericola</taxon>
    </lineage>
</organism>
<feature type="domain" description="Cohesin" evidence="2">
    <location>
        <begin position="43"/>
        <end position="156"/>
    </location>
</feature>
<reference evidence="3" key="1">
    <citation type="journal article" date="2024" name="Antonie Van Leeuwenhoek">
        <title>Isoptericola haloaureus sp. nov., a dimorphic actinobacterium isolated from mangrove sediments of southeast India, implicating biosaline agricultural significance through nitrogen fixation and salt tolerance genes.</title>
        <authorList>
            <person name="Prathaban M."/>
            <person name="Prathiviraj R."/>
            <person name="Ravichandran M."/>
            <person name="Natarajan S.D."/>
            <person name="Sobanaa M."/>
            <person name="Hari Krishna Kumar S."/>
            <person name="Chandrasekar V."/>
            <person name="Selvin J."/>
        </authorList>
    </citation>
    <scope>NUCLEOTIDE SEQUENCE</scope>
    <source>
        <strain evidence="3">MP1014</strain>
    </source>
</reference>
<dbReference type="Pfam" id="PF00963">
    <property type="entry name" value="Cohesin"/>
    <property type="match status" value="1"/>
</dbReference>
<evidence type="ECO:0000256" key="1">
    <source>
        <dbReference type="SAM" id="SignalP"/>
    </source>
</evidence>
<accession>A0ABU7Z2E6</accession>